<dbReference type="KEGG" id="hcv:FTV88_1534"/>
<reference evidence="2" key="1">
    <citation type="submission" date="2019-11" db="EMBL/GenBank/DDBJ databases">
        <title>Genome sequence of Heliorestis convoluta strain HH, an alkaliphilic and minimalistic phototrophic bacterium from a soda lake in Egypt.</title>
        <authorList>
            <person name="Dewey E.D."/>
            <person name="Stokes L.M."/>
            <person name="Burchell B.M."/>
            <person name="Shaffer K.N."/>
            <person name="Huntington A.M."/>
            <person name="Baker J.M."/>
            <person name="Nadendla S."/>
            <person name="Giglio M.G."/>
            <person name="Touchman J.W."/>
            <person name="Blankenship R.E."/>
            <person name="Madigan M.T."/>
            <person name="Sattley W.M."/>
        </authorList>
    </citation>
    <scope>NUCLEOTIDE SEQUENCE [LARGE SCALE GENOMIC DNA]</scope>
    <source>
        <strain evidence="2">HH</strain>
    </source>
</reference>
<protein>
    <submittedName>
        <fullName evidence="1">Uncharacterized protein</fullName>
    </submittedName>
</protein>
<accession>A0A5Q2MXU4</accession>
<dbReference type="OrthoDB" id="9801123at2"/>
<name>A0A5Q2MXU4_9FIRM</name>
<proteinExistence type="predicted"/>
<organism evidence="1 2">
    <name type="scientific">Heliorestis convoluta</name>
    <dbReference type="NCBI Taxonomy" id="356322"/>
    <lineage>
        <taxon>Bacteria</taxon>
        <taxon>Bacillati</taxon>
        <taxon>Bacillota</taxon>
        <taxon>Clostridia</taxon>
        <taxon>Eubacteriales</taxon>
        <taxon>Heliobacteriaceae</taxon>
        <taxon>Heliorestis</taxon>
    </lineage>
</organism>
<sequence length="313" mass="34874">MSQTIIEHLRKEAINHLFSLDTVQNCWSIWKAQIQQQLPDLNAINVLDLGDHLSNVFRSTGGNGRGQGEVSGGGTAWEALICWYMNLCLLESRTVVVKFKKRLIPTPIREALIVSYGASPTSTESDLVAITFPEKEIYAGNKLDIVARDHAGQIIPTTVGRNRFNYEKIIDSLADIDFSDYEVGVIQCKTNWNDSAQIPMLWDMVYASEGFSRNQISVGTSAYKIRNLRKFSYSFVTVPTNKGSFTQNTLAVKRVQNISGGNYWGQASQPGVVYSVKEIFGRNFSSSTSIGTRATLNAALPKLSQEYSYFDLI</sequence>
<dbReference type="EMBL" id="CP045875">
    <property type="protein sequence ID" value="QGG47634.1"/>
    <property type="molecule type" value="Genomic_DNA"/>
</dbReference>
<evidence type="ECO:0000313" key="2">
    <source>
        <dbReference type="Proteomes" id="UP000366051"/>
    </source>
</evidence>
<dbReference type="RefSeq" id="WP_153724971.1">
    <property type="nucleotide sequence ID" value="NZ_CP045875.1"/>
</dbReference>
<dbReference type="Proteomes" id="UP000366051">
    <property type="component" value="Chromosome"/>
</dbReference>
<evidence type="ECO:0000313" key="1">
    <source>
        <dbReference type="EMBL" id="QGG47634.1"/>
    </source>
</evidence>
<keyword evidence="2" id="KW-1185">Reference proteome</keyword>
<gene>
    <name evidence="1" type="ORF">FTV88_1534</name>
</gene>
<dbReference type="AlphaFoldDB" id="A0A5Q2MXU4"/>